<dbReference type="Proteomes" id="UP000696280">
    <property type="component" value="Unassembled WGS sequence"/>
</dbReference>
<dbReference type="AlphaFoldDB" id="A0A9N9L042"/>
<reference evidence="1" key="1">
    <citation type="submission" date="2021-07" db="EMBL/GenBank/DDBJ databases">
        <authorList>
            <person name="Durling M."/>
        </authorList>
    </citation>
    <scope>NUCLEOTIDE SEQUENCE</scope>
</reference>
<organism evidence="1 2">
    <name type="scientific">Hymenoscyphus fraxineus</name>
    <dbReference type="NCBI Taxonomy" id="746836"/>
    <lineage>
        <taxon>Eukaryota</taxon>
        <taxon>Fungi</taxon>
        <taxon>Dikarya</taxon>
        <taxon>Ascomycota</taxon>
        <taxon>Pezizomycotina</taxon>
        <taxon>Leotiomycetes</taxon>
        <taxon>Helotiales</taxon>
        <taxon>Helotiaceae</taxon>
        <taxon>Hymenoscyphus</taxon>
    </lineage>
</organism>
<keyword evidence="2" id="KW-1185">Reference proteome</keyword>
<dbReference type="EMBL" id="CAJVRL010000065">
    <property type="protein sequence ID" value="CAG8955738.1"/>
    <property type="molecule type" value="Genomic_DNA"/>
</dbReference>
<evidence type="ECO:0000313" key="1">
    <source>
        <dbReference type="EMBL" id="CAG8955738.1"/>
    </source>
</evidence>
<name>A0A9N9L042_9HELO</name>
<protein>
    <submittedName>
        <fullName evidence="1">Uncharacterized protein</fullName>
    </submittedName>
</protein>
<accession>A0A9N9L042</accession>
<gene>
    <name evidence="1" type="ORF">HYFRA_00011004</name>
</gene>
<sequence>MDEFIAGVEGAVENYMTVGRRTEEEACEEIARPLYRDQEDSIHLHSYVNSVPEWRQRATLVGKVIDAPSSPGRNSIVVAKPTFAQVATVATQQAEHASSSHDPESDISDLNRAQLRAEFLQLYSTCNWPHGPLEIMNVINEIGDPTVVENIDWGFSSRYQCWCPMYCVILSAPDSFVHTQGPGGSFTKALQELMNGYIFMRVERDKKYGVMVIWPELSTRGAKQLEDYINNQLRIRGCDGRSEAGRAVVSKLNAEKQQVLRDVHSFFAYWNDPKQLVRHPRTGEQCHRIPAQLYLRWKSQTTNNGKTQLMIDQWAKRNGNWIQNDARNTWDHCSLHEFRCQDSVQYDMNAEWQLGQSAKDALRARRQQAPTLQLPPPVAEQSHSQSLVTVQSDGHRPVVATAAPAQSPVHVSHHSSPVVEQRSAVNQQPQRTASYYKQPLYEHELFKDLPKFQGGPMDDEDNEYHVAAETPAADVLRMQLRYQFEMDTAFRKEVRELKEQLASVWAALNAANQYGVNSLGFDANIHFAPESVVRDYWEERGKAVKDRRQDWHLAGRDMTTKAKQFFPGGV</sequence>
<comment type="caution">
    <text evidence="1">The sequence shown here is derived from an EMBL/GenBank/DDBJ whole genome shotgun (WGS) entry which is preliminary data.</text>
</comment>
<proteinExistence type="predicted"/>
<evidence type="ECO:0000313" key="2">
    <source>
        <dbReference type="Proteomes" id="UP000696280"/>
    </source>
</evidence>